<comment type="caution">
    <text evidence="1">The sequence shown here is derived from an EMBL/GenBank/DDBJ whole genome shotgun (WGS) entry which is preliminary data.</text>
</comment>
<evidence type="ECO:0000313" key="1">
    <source>
        <dbReference type="EMBL" id="KAF9531229.1"/>
    </source>
</evidence>
<dbReference type="Proteomes" id="UP000807306">
    <property type="component" value="Unassembled WGS sequence"/>
</dbReference>
<name>A0A9P6JSW9_9AGAR</name>
<dbReference type="AlphaFoldDB" id="A0A9P6JSW9"/>
<sequence length="495" mass="54677">MTFEFLACPTLSIDHGVLCFLEAVKTFAFTTFIWILSVSPELVSRSNCLTTTYPKPSGRFASLCVKSLRGVYYDTPLNSVWDTVGPTTRSIGEERGILDPVVVWIGVIPGSTSSDTAHEVSQEILALLLNNGVEDVVVEWLEVVLQRLTNPPLLRSVMSIDPTHYARRSLTALLGVPLATDGKEEGTLTLWFHQVKDANGNHSDNVYEVTNFGYDHTVGAPKDLVQVCGIDRFQRSLNELKKDIGGHAFEANILQGANAETARATRVYQHRLNAANSDLEALYNEVSENWSDIKLHRDFGPVQYAVSITADVEGAEYTLDWAVFLPPKAKVEVAFEGIVVDLGSKYSSWELFRMFCPLDSDAPSFEYPVWGKLQIEGCATKEDLGNPAEFDKEGQRCPIVGKDGSATDLTVGRYAGLLSFVRNDVGIEAVELGIYNSGPKHSEPFSTKGGSGCLVYNKGGSTCNHVTYCTPGWYLLEQIKKKFKYADYYRTTWSA</sequence>
<gene>
    <name evidence="1" type="ORF">CPB83DRAFT_868275</name>
</gene>
<reference evidence="1" key="1">
    <citation type="submission" date="2020-11" db="EMBL/GenBank/DDBJ databases">
        <authorList>
            <consortium name="DOE Joint Genome Institute"/>
            <person name="Ahrendt S."/>
            <person name="Riley R."/>
            <person name="Andreopoulos W."/>
            <person name="Labutti K."/>
            <person name="Pangilinan J."/>
            <person name="Ruiz-Duenas F.J."/>
            <person name="Barrasa J.M."/>
            <person name="Sanchez-Garcia M."/>
            <person name="Camarero S."/>
            <person name="Miyauchi S."/>
            <person name="Serrano A."/>
            <person name="Linde D."/>
            <person name="Babiker R."/>
            <person name="Drula E."/>
            <person name="Ayuso-Fernandez I."/>
            <person name="Pacheco R."/>
            <person name="Padilla G."/>
            <person name="Ferreira P."/>
            <person name="Barriuso J."/>
            <person name="Kellner H."/>
            <person name="Castanera R."/>
            <person name="Alfaro M."/>
            <person name="Ramirez L."/>
            <person name="Pisabarro A.G."/>
            <person name="Kuo A."/>
            <person name="Tritt A."/>
            <person name="Lipzen A."/>
            <person name="He G."/>
            <person name="Yan M."/>
            <person name="Ng V."/>
            <person name="Cullen D."/>
            <person name="Martin F."/>
            <person name="Rosso M.-N."/>
            <person name="Henrissat B."/>
            <person name="Hibbett D."/>
            <person name="Martinez A.T."/>
            <person name="Grigoriev I.V."/>
        </authorList>
    </citation>
    <scope>NUCLEOTIDE SEQUENCE</scope>
    <source>
        <strain evidence="1">CBS 506.95</strain>
    </source>
</reference>
<organism evidence="1 2">
    <name type="scientific">Crepidotus variabilis</name>
    <dbReference type="NCBI Taxonomy" id="179855"/>
    <lineage>
        <taxon>Eukaryota</taxon>
        <taxon>Fungi</taxon>
        <taxon>Dikarya</taxon>
        <taxon>Basidiomycota</taxon>
        <taxon>Agaricomycotina</taxon>
        <taxon>Agaricomycetes</taxon>
        <taxon>Agaricomycetidae</taxon>
        <taxon>Agaricales</taxon>
        <taxon>Agaricineae</taxon>
        <taxon>Crepidotaceae</taxon>
        <taxon>Crepidotus</taxon>
    </lineage>
</organism>
<dbReference type="EMBL" id="MU157836">
    <property type="protein sequence ID" value="KAF9531229.1"/>
    <property type="molecule type" value="Genomic_DNA"/>
</dbReference>
<evidence type="ECO:0000313" key="2">
    <source>
        <dbReference type="Proteomes" id="UP000807306"/>
    </source>
</evidence>
<proteinExistence type="predicted"/>
<accession>A0A9P6JSW9</accession>
<protein>
    <submittedName>
        <fullName evidence="1">Uncharacterized protein</fullName>
    </submittedName>
</protein>
<dbReference type="OrthoDB" id="5424209at2759"/>
<keyword evidence="2" id="KW-1185">Reference proteome</keyword>